<dbReference type="GO" id="GO:0019898">
    <property type="term" value="C:extrinsic component of membrane"/>
    <property type="evidence" value="ECO:0007669"/>
    <property type="project" value="TreeGrafter"/>
</dbReference>
<reference evidence="6" key="2">
    <citation type="submission" date="2025-08" db="UniProtKB">
        <authorList>
            <consortium name="Ensembl"/>
        </authorList>
    </citation>
    <scope>IDENTIFICATION</scope>
</reference>
<dbReference type="Proteomes" id="UP000265120">
    <property type="component" value="Chromosome 14"/>
</dbReference>
<protein>
    <recommendedName>
        <fullName evidence="5">DH domain-containing protein</fullName>
    </recommendedName>
</protein>
<dbReference type="GO" id="GO:0007411">
    <property type="term" value="P:axon guidance"/>
    <property type="evidence" value="ECO:0007669"/>
    <property type="project" value="TreeGrafter"/>
</dbReference>
<comment type="subcellular location">
    <subcellularLocation>
        <location evidence="1">Cytoplasm</location>
    </subcellularLocation>
</comment>
<dbReference type="PANTHER" id="PTHR22826:SF49">
    <property type="entry name" value="KALIRIN"/>
    <property type="match status" value="1"/>
</dbReference>
<dbReference type="PROSITE" id="PS50010">
    <property type="entry name" value="DH_2"/>
    <property type="match status" value="1"/>
</dbReference>
<reference evidence="6 7" key="1">
    <citation type="journal article" date="2014" name="Nat. Genet.">
        <title>Whole-genome sequence of a flatfish provides insights into ZW sex chromosome evolution and adaptation to a benthic lifestyle.</title>
        <authorList>
            <person name="Chen S."/>
            <person name="Zhang G."/>
            <person name="Shao C."/>
            <person name="Huang Q."/>
            <person name="Liu G."/>
            <person name="Zhang P."/>
            <person name="Song W."/>
            <person name="An N."/>
            <person name="Chalopin D."/>
            <person name="Volff J.N."/>
            <person name="Hong Y."/>
            <person name="Li Q."/>
            <person name="Sha Z."/>
            <person name="Zhou H."/>
            <person name="Xie M."/>
            <person name="Yu Q."/>
            <person name="Liu Y."/>
            <person name="Xiang H."/>
            <person name="Wang N."/>
            <person name="Wu K."/>
            <person name="Yang C."/>
            <person name="Zhou Q."/>
            <person name="Liao X."/>
            <person name="Yang L."/>
            <person name="Hu Q."/>
            <person name="Zhang J."/>
            <person name="Meng L."/>
            <person name="Jin L."/>
            <person name="Tian Y."/>
            <person name="Lian J."/>
            <person name="Yang J."/>
            <person name="Miao G."/>
            <person name="Liu S."/>
            <person name="Liang Z."/>
            <person name="Yan F."/>
            <person name="Li Y."/>
            <person name="Sun B."/>
            <person name="Zhang H."/>
            <person name="Zhang J."/>
            <person name="Zhu Y."/>
            <person name="Du M."/>
            <person name="Zhao Y."/>
            <person name="Schartl M."/>
            <person name="Tang Q."/>
            <person name="Wang J."/>
        </authorList>
    </citation>
    <scope>NUCLEOTIDE SEQUENCE</scope>
</reference>
<evidence type="ECO:0000256" key="4">
    <source>
        <dbReference type="SAM" id="MobiDB-lite"/>
    </source>
</evidence>
<dbReference type="SMART" id="SM00325">
    <property type="entry name" value="RhoGEF"/>
    <property type="match status" value="1"/>
</dbReference>
<dbReference type="Gene3D" id="1.20.900.10">
    <property type="entry name" value="Dbl homology (DH) domain"/>
    <property type="match status" value="1"/>
</dbReference>
<dbReference type="GO" id="GO:0005737">
    <property type="term" value="C:cytoplasm"/>
    <property type="evidence" value="ECO:0007669"/>
    <property type="project" value="UniProtKB-SubCell"/>
</dbReference>
<dbReference type="STRING" id="244447.ENSCSEP00000022183"/>
<dbReference type="InterPro" id="IPR051336">
    <property type="entry name" value="RhoGEF_Guanine_NuclExch_SF"/>
</dbReference>
<sequence length="257" mass="29650">MEGLAPPNTTSSGSVSTCSSSTNTTPSSNCTSSAISPIVKGEYTVTVFLCVCVWAHRFVVNEMIQSEKDYVKDLGVIVEGFMSRLDVRGIPEDMRGKDKIVFGNIQQIYDWHREYVFRTHVHTRVETPAVSFIWVYALQERRLHMYVVYCQNKPRSEFIVIEYETFFEVKNLHSLKLLDYLIKPIQRITKYQLLLKDFLKYTSKAGLDCEEVEKASELMSLVPKRCNDMMNLGRLQGYEVVAMTNCPVYRDTCWFVV</sequence>
<evidence type="ECO:0000259" key="5">
    <source>
        <dbReference type="PROSITE" id="PS50010"/>
    </source>
</evidence>
<dbReference type="Ensembl" id="ENSCSET00000022463.1">
    <property type="protein sequence ID" value="ENSCSEP00000022183.1"/>
    <property type="gene ID" value="ENSCSEG00000014127.1"/>
</dbReference>
<organism evidence="6 7">
    <name type="scientific">Cynoglossus semilaevis</name>
    <name type="common">Tongue sole</name>
    <dbReference type="NCBI Taxonomy" id="244447"/>
    <lineage>
        <taxon>Eukaryota</taxon>
        <taxon>Metazoa</taxon>
        <taxon>Chordata</taxon>
        <taxon>Craniata</taxon>
        <taxon>Vertebrata</taxon>
        <taxon>Euteleostomi</taxon>
        <taxon>Actinopterygii</taxon>
        <taxon>Neopterygii</taxon>
        <taxon>Teleostei</taxon>
        <taxon>Neoteleostei</taxon>
        <taxon>Acanthomorphata</taxon>
        <taxon>Carangaria</taxon>
        <taxon>Pleuronectiformes</taxon>
        <taxon>Pleuronectoidei</taxon>
        <taxon>Cynoglossidae</taxon>
        <taxon>Cynoglossinae</taxon>
        <taxon>Cynoglossus</taxon>
    </lineage>
</organism>
<dbReference type="PANTHER" id="PTHR22826">
    <property type="entry name" value="RHO GUANINE EXCHANGE FACTOR-RELATED"/>
    <property type="match status" value="1"/>
</dbReference>
<evidence type="ECO:0000313" key="6">
    <source>
        <dbReference type="Ensembl" id="ENSCSEP00000022183.1"/>
    </source>
</evidence>
<evidence type="ECO:0000256" key="2">
    <source>
        <dbReference type="ARBA" id="ARBA00022490"/>
    </source>
</evidence>
<dbReference type="GO" id="GO:0005085">
    <property type="term" value="F:guanyl-nucleotide exchange factor activity"/>
    <property type="evidence" value="ECO:0007669"/>
    <property type="project" value="UniProtKB-KW"/>
</dbReference>
<reference evidence="6" key="3">
    <citation type="submission" date="2025-09" db="UniProtKB">
        <authorList>
            <consortium name="Ensembl"/>
        </authorList>
    </citation>
    <scope>IDENTIFICATION</scope>
</reference>
<proteinExistence type="predicted"/>
<name>A0A3P8W3P8_CYNSE</name>
<dbReference type="InterPro" id="IPR000219">
    <property type="entry name" value="DH_dom"/>
</dbReference>
<evidence type="ECO:0000313" key="7">
    <source>
        <dbReference type="Proteomes" id="UP000265120"/>
    </source>
</evidence>
<dbReference type="Pfam" id="PF00621">
    <property type="entry name" value="RhoGEF"/>
    <property type="match status" value="1"/>
</dbReference>
<evidence type="ECO:0000256" key="1">
    <source>
        <dbReference type="ARBA" id="ARBA00004496"/>
    </source>
</evidence>
<dbReference type="OMA" id="FRTHVHT"/>
<feature type="domain" description="DH" evidence="5">
    <location>
        <begin position="55"/>
        <end position="229"/>
    </location>
</feature>
<dbReference type="GO" id="GO:0035556">
    <property type="term" value="P:intracellular signal transduction"/>
    <property type="evidence" value="ECO:0007669"/>
    <property type="project" value="TreeGrafter"/>
</dbReference>
<dbReference type="CDD" id="cd00160">
    <property type="entry name" value="RhoGEF"/>
    <property type="match status" value="1"/>
</dbReference>
<keyword evidence="2" id="KW-0963">Cytoplasm</keyword>
<keyword evidence="7" id="KW-1185">Reference proteome</keyword>
<keyword evidence="3" id="KW-0344">Guanine-nucleotide releasing factor</keyword>
<accession>A0A3P8W3P8</accession>
<evidence type="ECO:0000256" key="3">
    <source>
        <dbReference type="ARBA" id="ARBA00022658"/>
    </source>
</evidence>
<feature type="region of interest" description="Disordered" evidence="4">
    <location>
        <begin position="1"/>
        <end position="31"/>
    </location>
</feature>
<dbReference type="GO" id="GO:0014069">
    <property type="term" value="C:postsynaptic density"/>
    <property type="evidence" value="ECO:0007669"/>
    <property type="project" value="TreeGrafter"/>
</dbReference>
<dbReference type="InterPro" id="IPR035899">
    <property type="entry name" value="DBL_dom_sf"/>
</dbReference>
<dbReference type="SUPFAM" id="SSF48065">
    <property type="entry name" value="DBL homology domain (DH-domain)"/>
    <property type="match status" value="1"/>
</dbReference>
<dbReference type="InParanoid" id="A0A3P8W3P8"/>
<dbReference type="AlphaFoldDB" id="A0A3P8W3P8"/>
<dbReference type="GeneTree" id="ENSGT00940000155248"/>
<dbReference type="FunFam" id="1.20.900.10:FF:000008">
    <property type="entry name" value="rho guanine nucleotide exchange factor 25"/>
    <property type="match status" value="1"/>
</dbReference>
<feature type="compositionally biased region" description="Low complexity" evidence="4">
    <location>
        <begin position="8"/>
        <end position="31"/>
    </location>
</feature>